<reference evidence="2 3" key="1">
    <citation type="submission" date="2019-04" db="EMBL/GenBank/DDBJ databases">
        <title>Geobacter oryzae sp. nov., ferric-reducing bacteria isolated from paddy soil.</title>
        <authorList>
            <person name="Xu Z."/>
            <person name="Masuda Y."/>
            <person name="Itoh H."/>
            <person name="Senoo K."/>
        </authorList>
    </citation>
    <scope>NUCLEOTIDE SEQUENCE [LARGE SCALE GENOMIC DNA]</scope>
    <source>
        <strain evidence="2 3">Red111</strain>
    </source>
</reference>
<protein>
    <recommendedName>
        <fullName evidence="1">HNH nuclease domain-containing protein</fullName>
    </recommendedName>
</protein>
<dbReference type="InterPro" id="IPR003615">
    <property type="entry name" value="HNH_nuc"/>
</dbReference>
<sequence length="124" mass="13799">MPQTLQDHISLRLATDVAAESQLQDYVVKPSPKSYPIDLTVIIAAATRANGKCELCEQPAPFLRANGDPYLEAHHIKPLGEGGLDTVYNVAMLCPNCHRRIHYAKNEDDDKKLISGCKKCTYKF</sequence>
<organism evidence="2 3">
    <name type="scientific">Geomonas terrae</name>
    <dbReference type="NCBI Taxonomy" id="2562681"/>
    <lineage>
        <taxon>Bacteria</taxon>
        <taxon>Pseudomonadati</taxon>
        <taxon>Thermodesulfobacteriota</taxon>
        <taxon>Desulfuromonadia</taxon>
        <taxon>Geobacterales</taxon>
        <taxon>Geobacteraceae</taxon>
        <taxon>Geomonas</taxon>
    </lineage>
</organism>
<name>A0A4S1C9J9_9BACT</name>
<dbReference type="CDD" id="cd00085">
    <property type="entry name" value="HNHc"/>
    <property type="match status" value="1"/>
</dbReference>
<evidence type="ECO:0000313" key="2">
    <source>
        <dbReference type="EMBL" id="TGU69957.1"/>
    </source>
</evidence>
<dbReference type="Gene3D" id="1.10.30.50">
    <property type="match status" value="1"/>
</dbReference>
<dbReference type="InterPro" id="IPR002711">
    <property type="entry name" value="HNH"/>
</dbReference>
<accession>A0A4S1C9J9</accession>
<comment type="caution">
    <text evidence="2">The sequence shown here is derived from an EMBL/GenBank/DDBJ whole genome shotgun (WGS) entry which is preliminary data.</text>
</comment>
<dbReference type="Proteomes" id="UP000306416">
    <property type="component" value="Unassembled WGS sequence"/>
</dbReference>
<keyword evidence="3" id="KW-1185">Reference proteome</keyword>
<dbReference type="SMART" id="SM00507">
    <property type="entry name" value="HNHc"/>
    <property type="match status" value="1"/>
</dbReference>
<dbReference type="AlphaFoldDB" id="A0A4S1C9J9"/>
<dbReference type="GO" id="GO:0003676">
    <property type="term" value="F:nucleic acid binding"/>
    <property type="evidence" value="ECO:0007669"/>
    <property type="project" value="InterPro"/>
</dbReference>
<proteinExistence type="predicted"/>
<evidence type="ECO:0000313" key="3">
    <source>
        <dbReference type="Proteomes" id="UP000306416"/>
    </source>
</evidence>
<dbReference type="Pfam" id="PF01844">
    <property type="entry name" value="HNH"/>
    <property type="match status" value="1"/>
</dbReference>
<dbReference type="GO" id="GO:0004519">
    <property type="term" value="F:endonuclease activity"/>
    <property type="evidence" value="ECO:0007669"/>
    <property type="project" value="InterPro"/>
</dbReference>
<gene>
    <name evidence="2" type="ORF">E4633_20250</name>
</gene>
<evidence type="ECO:0000259" key="1">
    <source>
        <dbReference type="SMART" id="SM00507"/>
    </source>
</evidence>
<dbReference type="EMBL" id="SRSC01000007">
    <property type="protein sequence ID" value="TGU69957.1"/>
    <property type="molecule type" value="Genomic_DNA"/>
</dbReference>
<feature type="domain" description="HNH nuclease" evidence="1">
    <location>
        <begin position="50"/>
        <end position="99"/>
    </location>
</feature>
<dbReference type="GO" id="GO:0008270">
    <property type="term" value="F:zinc ion binding"/>
    <property type="evidence" value="ECO:0007669"/>
    <property type="project" value="InterPro"/>
</dbReference>